<evidence type="ECO:0000256" key="2">
    <source>
        <dbReference type="SAM" id="Phobius"/>
    </source>
</evidence>
<feature type="compositionally biased region" description="Low complexity" evidence="1">
    <location>
        <begin position="270"/>
        <end position="285"/>
    </location>
</feature>
<dbReference type="GO" id="GO:0016020">
    <property type="term" value="C:membrane"/>
    <property type="evidence" value="ECO:0007669"/>
    <property type="project" value="InterPro"/>
</dbReference>
<feature type="compositionally biased region" description="Basic and acidic residues" evidence="1">
    <location>
        <begin position="779"/>
        <end position="788"/>
    </location>
</feature>
<feature type="compositionally biased region" description="Polar residues" evidence="1">
    <location>
        <begin position="794"/>
        <end position="806"/>
    </location>
</feature>
<keyword evidence="3" id="KW-0732">Signal</keyword>
<feature type="compositionally biased region" description="Low complexity" evidence="1">
    <location>
        <begin position="139"/>
        <end position="157"/>
    </location>
</feature>
<evidence type="ECO:0000313" key="4">
    <source>
        <dbReference type="Proteomes" id="UP000515158"/>
    </source>
</evidence>
<name>A0A6P8Y8I2_THRPL</name>
<dbReference type="RefSeq" id="XP_034232965.1">
    <property type="nucleotide sequence ID" value="XM_034377074.1"/>
</dbReference>
<dbReference type="InParanoid" id="A0A6P8Y8I2"/>
<dbReference type="Pfam" id="PF06809">
    <property type="entry name" value="NPDC1"/>
    <property type="match status" value="1"/>
</dbReference>
<feature type="region of interest" description="Disordered" evidence="1">
    <location>
        <begin position="688"/>
        <end position="710"/>
    </location>
</feature>
<feature type="transmembrane region" description="Helical" evidence="2">
    <location>
        <begin position="611"/>
        <end position="631"/>
    </location>
</feature>
<evidence type="ECO:0000256" key="1">
    <source>
        <dbReference type="SAM" id="MobiDB-lite"/>
    </source>
</evidence>
<evidence type="ECO:0000256" key="3">
    <source>
        <dbReference type="SAM" id="SignalP"/>
    </source>
</evidence>
<dbReference type="PANTHER" id="PTHR23352">
    <property type="entry name" value="NEURAL PROLIFERATION DIFFERENTIATION AND CONTROL PROTEIN-1 NPDC-1 PROTEIN"/>
    <property type="match status" value="1"/>
</dbReference>
<feature type="compositionally biased region" description="Basic and acidic residues" evidence="1">
    <location>
        <begin position="84"/>
        <end position="94"/>
    </location>
</feature>
<feature type="compositionally biased region" description="Basic and acidic residues" evidence="1">
    <location>
        <begin position="560"/>
        <end position="578"/>
    </location>
</feature>
<feature type="region of interest" description="Disordered" evidence="1">
    <location>
        <begin position="204"/>
        <end position="302"/>
    </location>
</feature>
<accession>A0A6P8Y8I2</accession>
<organism evidence="5">
    <name type="scientific">Thrips palmi</name>
    <name type="common">Melon thrips</name>
    <dbReference type="NCBI Taxonomy" id="161013"/>
    <lineage>
        <taxon>Eukaryota</taxon>
        <taxon>Metazoa</taxon>
        <taxon>Ecdysozoa</taxon>
        <taxon>Arthropoda</taxon>
        <taxon>Hexapoda</taxon>
        <taxon>Insecta</taxon>
        <taxon>Pterygota</taxon>
        <taxon>Neoptera</taxon>
        <taxon>Paraneoptera</taxon>
        <taxon>Thysanoptera</taxon>
        <taxon>Terebrantia</taxon>
        <taxon>Thripoidea</taxon>
        <taxon>Thripidae</taxon>
        <taxon>Thrips</taxon>
    </lineage>
</organism>
<protein>
    <submittedName>
        <fullName evidence="5">Mediator of RNA polymerase II transcription subunit 15</fullName>
    </submittedName>
</protein>
<keyword evidence="2" id="KW-1133">Transmembrane helix</keyword>
<dbReference type="InterPro" id="IPR009635">
    <property type="entry name" value="NPDC1"/>
</dbReference>
<keyword evidence="2" id="KW-0812">Transmembrane</keyword>
<feature type="compositionally biased region" description="Pro residues" evidence="1">
    <location>
        <begin position="158"/>
        <end position="167"/>
    </location>
</feature>
<evidence type="ECO:0000313" key="5">
    <source>
        <dbReference type="RefSeq" id="XP_034232965.1"/>
    </source>
</evidence>
<dbReference type="OrthoDB" id="6270617at2759"/>
<feature type="compositionally biased region" description="Polar residues" evidence="1">
    <location>
        <begin position="435"/>
        <end position="445"/>
    </location>
</feature>
<proteinExistence type="predicted"/>
<feature type="compositionally biased region" description="Basic and acidic residues" evidence="1">
    <location>
        <begin position="351"/>
        <end position="362"/>
    </location>
</feature>
<dbReference type="Proteomes" id="UP000515158">
    <property type="component" value="Unplaced"/>
</dbReference>
<feature type="compositionally biased region" description="Gly residues" evidence="1">
    <location>
        <begin position="757"/>
        <end position="766"/>
    </location>
</feature>
<feature type="compositionally biased region" description="Basic and acidic residues" evidence="1">
    <location>
        <begin position="238"/>
        <end position="257"/>
    </location>
</feature>
<feature type="region of interest" description="Disordered" evidence="1">
    <location>
        <begin position="550"/>
        <end position="578"/>
    </location>
</feature>
<reference evidence="5" key="1">
    <citation type="submission" date="2025-08" db="UniProtKB">
        <authorList>
            <consortium name="RefSeq"/>
        </authorList>
    </citation>
    <scope>IDENTIFICATION</scope>
    <source>
        <tissue evidence="5">Total insect</tissue>
    </source>
</reference>
<dbReference type="KEGG" id="tpal:117640543"/>
<feature type="region of interest" description="Disordered" evidence="1">
    <location>
        <begin position="50"/>
        <end position="182"/>
    </location>
</feature>
<feature type="region of interest" description="Disordered" evidence="1">
    <location>
        <begin position="435"/>
        <end position="496"/>
    </location>
</feature>
<feature type="compositionally biased region" description="Low complexity" evidence="1">
    <location>
        <begin position="96"/>
        <end position="115"/>
    </location>
</feature>
<keyword evidence="4" id="KW-1185">Reference proteome</keyword>
<dbReference type="GeneID" id="117640543"/>
<sequence length="813" mass="90494">MSAPGAHRGGPRAGLKLRAPRLLPWLVVVVLIGCAASPAAADAEVFPEYPRPAREEPPAKWPQPEPQAAESEDAVVERLLGGAKGRDLAKERLHMAQLKQQQEQQEALQRQQQQRLDQKHAEEALLQRQREQHQKAELQKQQQNMMLQQLKLNRPQPKQQPPPPQPPKQAQEEQAMEQLWQETVDAALAMQAELEEQQLQIQLKQQLEKQQQEKQQQQNALANQQQKPKQQTPAVKQQQEEDQTKLELDQLAKEALAKKPSAKQQEPKHAQQAQQAQQGVPQDEALAGRLNDLTRALEQQPKVPDLDKALYRVFLQPAATGTEQEWQNYRSLGQPEDSVFSEIIQADVLRQERERQERERQQQDLIRSASLQEMERHAQRQAQSQDRQTQEMMRQQHDQVDEETARMFEQAMGQAIGQAMGQAMEQQAQPAFTYSFSHPSQSSDFAISPADKGFYQPMPPAGEDVRLQFLARHASQSSQSSQSSQPQEDQYDESAAGPAGRMVDLALSAEQRLLADPAAQDDVLEDEGMDMDAEDMAIAEQTLLREIQERDRVTQPVQPDRPRHQAKHAKDGKLDDDRATNLSAQDFPVVKKQLTFPKDHWFFGMDDVGKLAIFIGCSIAVSSMILGFVVWQYRLHRNAKAAADVEYPAYGVTGPNKDISPTGDRRLAQSAQMYHYQHQKQQILAMESRAAGGRRGSMSEAESEDENEEGDYTVYECPGLAPTQEMEVKNPLFQDDPTPATPAPGMGAEAGHDGDGLPEGGHGHAGSGQRKGSAASKKSSADGDRPSDDAATAKPNNGSKASTGSRSGKGGKP</sequence>
<dbReference type="PANTHER" id="PTHR23352:SF2">
    <property type="entry name" value="NEURAL PROLIFERATION DIFFERENTIATION AND CONTROL PROTEIN 1"/>
    <property type="match status" value="1"/>
</dbReference>
<feature type="compositionally biased region" description="Low complexity" evidence="1">
    <location>
        <begin position="767"/>
        <end position="778"/>
    </location>
</feature>
<feature type="chain" id="PRO_5027937467" evidence="3">
    <location>
        <begin position="42"/>
        <end position="813"/>
    </location>
</feature>
<feature type="compositionally biased region" description="Basic and acidic residues" evidence="1">
    <location>
        <begin position="116"/>
        <end position="138"/>
    </location>
</feature>
<feature type="compositionally biased region" description="Acidic residues" evidence="1">
    <location>
        <begin position="701"/>
        <end position="710"/>
    </location>
</feature>
<feature type="compositionally biased region" description="Low complexity" evidence="1">
    <location>
        <begin position="475"/>
        <end position="485"/>
    </location>
</feature>
<gene>
    <name evidence="5" type="primary">LOC117640543</name>
</gene>
<feature type="region of interest" description="Disordered" evidence="1">
    <location>
        <begin position="731"/>
        <end position="813"/>
    </location>
</feature>
<feature type="signal peptide" evidence="3">
    <location>
        <begin position="1"/>
        <end position="41"/>
    </location>
</feature>
<feature type="region of interest" description="Disordered" evidence="1">
    <location>
        <begin position="351"/>
        <end position="402"/>
    </location>
</feature>
<keyword evidence="2" id="KW-0472">Membrane</keyword>
<dbReference type="AlphaFoldDB" id="A0A6P8Y8I2"/>
<feature type="compositionally biased region" description="Low complexity" evidence="1">
    <location>
        <begin position="213"/>
        <end position="237"/>
    </location>
</feature>